<comment type="subunit">
    <text evidence="2">Homotetramer.</text>
</comment>
<evidence type="ECO:0000256" key="1">
    <source>
        <dbReference type="ARBA" id="ARBA00009986"/>
    </source>
</evidence>
<evidence type="ECO:0000256" key="2">
    <source>
        <dbReference type="ARBA" id="ARBA00011881"/>
    </source>
</evidence>
<dbReference type="SUPFAM" id="SSF53720">
    <property type="entry name" value="ALDH-like"/>
    <property type="match status" value="1"/>
</dbReference>
<evidence type="ECO:0000313" key="8">
    <source>
        <dbReference type="Proteomes" id="UP000240322"/>
    </source>
</evidence>
<evidence type="ECO:0000259" key="6">
    <source>
        <dbReference type="Pfam" id="PF00171"/>
    </source>
</evidence>
<dbReference type="Pfam" id="PF00171">
    <property type="entry name" value="Aldedh"/>
    <property type="match status" value="1"/>
</dbReference>
<name>A0A2R6AZU8_9ARCH</name>
<evidence type="ECO:0000256" key="3">
    <source>
        <dbReference type="ARBA" id="ARBA00023002"/>
    </source>
</evidence>
<organism evidence="7 8">
    <name type="scientific">Candidatus Marsarchaeota G2 archaeon OSP_D</name>
    <dbReference type="NCBI Taxonomy" id="1978157"/>
    <lineage>
        <taxon>Archaea</taxon>
        <taxon>Candidatus Marsarchaeota</taxon>
        <taxon>Candidatus Marsarchaeota group 2</taxon>
    </lineage>
</organism>
<dbReference type="InterPro" id="IPR029510">
    <property type="entry name" value="Ald_DH_CS_GLU"/>
</dbReference>
<dbReference type="InterPro" id="IPR016161">
    <property type="entry name" value="Ald_DH/histidinol_DH"/>
</dbReference>
<dbReference type="Gene3D" id="3.40.309.10">
    <property type="entry name" value="Aldehyde Dehydrogenase, Chain A, domain 2"/>
    <property type="match status" value="1"/>
</dbReference>
<dbReference type="GO" id="GO:0016620">
    <property type="term" value="F:oxidoreductase activity, acting on the aldehyde or oxo group of donors, NAD or NADP as acceptor"/>
    <property type="evidence" value="ECO:0007669"/>
    <property type="project" value="InterPro"/>
</dbReference>
<dbReference type="FunFam" id="3.40.309.10:FF:000012">
    <property type="entry name" value="Betaine aldehyde dehydrogenase"/>
    <property type="match status" value="1"/>
</dbReference>
<dbReference type="InterPro" id="IPR016162">
    <property type="entry name" value="Ald_DH_N"/>
</dbReference>
<protein>
    <submittedName>
        <fullName evidence="7">Aldehyde dehydrogenase</fullName>
    </submittedName>
</protein>
<dbReference type="AlphaFoldDB" id="A0A2R6AZU8"/>
<evidence type="ECO:0000256" key="4">
    <source>
        <dbReference type="PROSITE-ProRule" id="PRU10007"/>
    </source>
</evidence>
<dbReference type="Gene3D" id="3.40.605.10">
    <property type="entry name" value="Aldehyde Dehydrogenase, Chain A, domain 1"/>
    <property type="match status" value="1"/>
</dbReference>
<keyword evidence="3 5" id="KW-0560">Oxidoreductase</keyword>
<dbReference type="EMBL" id="NEXE01000014">
    <property type="protein sequence ID" value="PSN91915.1"/>
    <property type="molecule type" value="Genomic_DNA"/>
</dbReference>
<feature type="domain" description="Aldehyde dehydrogenase" evidence="6">
    <location>
        <begin position="19"/>
        <end position="475"/>
    </location>
</feature>
<evidence type="ECO:0000256" key="5">
    <source>
        <dbReference type="RuleBase" id="RU003345"/>
    </source>
</evidence>
<comment type="similarity">
    <text evidence="1 5">Belongs to the aldehyde dehydrogenase family.</text>
</comment>
<comment type="caution">
    <text evidence="7">The sequence shown here is derived from an EMBL/GenBank/DDBJ whole genome shotgun (WGS) entry which is preliminary data.</text>
</comment>
<proteinExistence type="inferred from homology"/>
<gene>
    <name evidence="7" type="ORF">B9Q03_02745</name>
</gene>
<dbReference type="InterPro" id="IPR015590">
    <property type="entry name" value="Aldehyde_DH_dom"/>
</dbReference>
<evidence type="ECO:0000313" key="7">
    <source>
        <dbReference type="EMBL" id="PSN91915.1"/>
    </source>
</evidence>
<dbReference type="FunFam" id="3.40.605.10:FF:000007">
    <property type="entry name" value="NAD/NADP-dependent betaine aldehyde dehydrogenase"/>
    <property type="match status" value="1"/>
</dbReference>
<dbReference type="CDD" id="cd07078">
    <property type="entry name" value="ALDH"/>
    <property type="match status" value="1"/>
</dbReference>
<dbReference type="PANTHER" id="PTHR11699">
    <property type="entry name" value="ALDEHYDE DEHYDROGENASE-RELATED"/>
    <property type="match status" value="1"/>
</dbReference>
<feature type="active site" evidence="4">
    <location>
        <position position="250"/>
    </location>
</feature>
<accession>A0A2R6AZU8</accession>
<dbReference type="PROSITE" id="PS00687">
    <property type="entry name" value="ALDEHYDE_DEHYDR_GLU"/>
    <property type="match status" value="1"/>
</dbReference>
<dbReference type="Proteomes" id="UP000240322">
    <property type="component" value="Unassembled WGS sequence"/>
</dbReference>
<dbReference type="InterPro" id="IPR016163">
    <property type="entry name" value="Ald_DH_C"/>
</dbReference>
<sequence length="496" mass="54036">MEPKKYASFIGGAYDYEGEERGVYSPIDGRLVAHVVMATPEKADRAVDAAQDAFKRVWSKTPLSERRRILLRLAEIIQARSDEYALLESLNTGKTLRQTTFMDIPLGIEHLSYFGRSLEFKDSREIVHPEYPGTKGVVQYLPLGVVAAVAPWNVPFLMAVWKVAPALLAGNTVVLKPSHFTPLTALELAEDAKRAGLPDGVLNVVVGEGRVVGDALIQNTKVAHVSFTGSTKTGLDVAKKAAGLRRITLELGGKSPNIVFEDADIDRAAKGVLFGIYLNSGQLCESGSRLLVHSAVKQRLLAKIVEYMRRMNPGNPLDMETDVSAITTAEQKNKIELMVDSAVTQGARLVYSKDITKSVPEGGLYYPPTLLDNVPPHTEAAREEIFGPVLTVLEFEDEEEAVAIANDTEYGLAAGVWSQDIDKARRVAEAIEAGTVWINEYHLLSAAAPRGGFKKSGIGRELGLEGLLELTQTRHLFINQGGGDLSEVAYSLVVRE</sequence>
<reference evidence="7 8" key="1">
    <citation type="submission" date="2017-04" db="EMBL/GenBank/DDBJ databases">
        <title>Novel microbial lineages endemic to geothermal iron-oxide mats fill important gaps in the evolutionary history of Archaea.</title>
        <authorList>
            <person name="Jay Z.J."/>
            <person name="Beam J.P."/>
            <person name="Dlakic M."/>
            <person name="Rusch D.B."/>
            <person name="Kozubal M.A."/>
            <person name="Inskeep W.P."/>
        </authorList>
    </citation>
    <scope>NUCLEOTIDE SEQUENCE [LARGE SCALE GENOMIC DNA]</scope>
    <source>
        <strain evidence="7">OSP_D</strain>
    </source>
</reference>